<feature type="transmembrane region" description="Helical" evidence="1">
    <location>
        <begin position="63"/>
        <end position="82"/>
    </location>
</feature>
<gene>
    <name evidence="2" type="ORF">F0L17_09945</name>
</gene>
<accession>A0A6G2BBK4</accession>
<keyword evidence="1" id="KW-0472">Membrane</keyword>
<evidence type="ECO:0000313" key="3">
    <source>
        <dbReference type="Proteomes" id="UP000473014"/>
    </source>
</evidence>
<proteinExistence type="predicted"/>
<name>A0A6G2BBK4_9ACTN</name>
<comment type="caution">
    <text evidence="2">The sequence shown here is derived from an EMBL/GenBank/DDBJ whole genome shotgun (WGS) entry which is preliminary data.</text>
</comment>
<evidence type="ECO:0000256" key="1">
    <source>
        <dbReference type="SAM" id="Phobius"/>
    </source>
</evidence>
<keyword evidence="1" id="KW-1133">Transmembrane helix</keyword>
<feature type="transmembrane region" description="Helical" evidence="1">
    <location>
        <begin position="15"/>
        <end position="43"/>
    </location>
</feature>
<feature type="transmembrane region" description="Helical" evidence="1">
    <location>
        <begin position="131"/>
        <end position="149"/>
    </location>
</feature>
<evidence type="ECO:0000313" key="2">
    <source>
        <dbReference type="EMBL" id="MTE19443.1"/>
    </source>
</evidence>
<keyword evidence="3" id="KW-1185">Reference proteome</keyword>
<reference evidence="2 3" key="1">
    <citation type="submission" date="2019-11" db="EMBL/GenBank/DDBJ databases">
        <authorList>
            <person name="Yuan L."/>
        </authorList>
    </citation>
    <scope>NUCLEOTIDE SEQUENCE [LARGE SCALE GENOMIC DNA]</scope>
    <source>
        <strain evidence="2 3">TRM43335</strain>
    </source>
</reference>
<dbReference type="OrthoDB" id="4223449at2"/>
<keyword evidence="1" id="KW-0812">Transmembrane</keyword>
<sequence length="174" mass="18698">MWSLSEPYQPHNSLVVLLLVMVGVVGTPTLALRGLWIGVTLLVRAGRVPAAVTWTAAVKSVALLVWAGAAGVYTWGVLYLAFTDDYGQSLECDAVAGEGRVVDYEPSFVPLRFGCRLDDGRTVDVIVPDHVNAWAFPLAGCALVLTLIVRARDNRSAKRGADGRRGAGSRRHPD</sequence>
<protein>
    <submittedName>
        <fullName evidence="2">Uncharacterized protein</fullName>
    </submittedName>
</protein>
<dbReference type="AlphaFoldDB" id="A0A6G2BBK4"/>
<dbReference type="Proteomes" id="UP000473014">
    <property type="component" value="Unassembled WGS sequence"/>
</dbReference>
<dbReference type="RefSeq" id="WP_155070792.1">
    <property type="nucleotide sequence ID" value="NZ_WIXO01000001.1"/>
</dbReference>
<dbReference type="EMBL" id="WIXO01000001">
    <property type="protein sequence ID" value="MTE19443.1"/>
    <property type="molecule type" value="Genomic_DNA"/>
</dbReference>
<organism evidence="2 3">
    <name type="scientific">Streptomyces taklimakanensis</name>
    <dbReference type="NCBI Taxonomy" id="2569853"/>
    <lineage>
        <taxon>Bacteria</taxon>
        <taxon>Bacillati</taxon>
        <taxon>Actinomycetota</taxon>
        <taxon>Actinomycetes</taxon>
        <taxon>Kitasatosporales</taxon>
        <taxon>Streptomycetaceae</taxon>
        <taxon>Streptomyces</taxon>
    </lineage>
</organism>